<dbReference type="AlphaFoldDB" id="A0A0A9AIQ0"/>
<sequence length="47" mass="5237">MTCLTSLTPVPRCPKTVPLLIPVQKKIKPSQARAHYSAINQFNSNDE</sequence>
<evidence type="ECO:0000313" key="1">
    <source>
        <dbReference type="EMBL" id="JAD51549.1"/>
    </source>
</evidence>
<reference evidence="1" key="1">
    <citation type="submission" date="2014-09" db="EMBL/GenBank/DDBJ databases">
        <authorList>
            <person name="Magalhaes I.L.F."/>
            <person name="Oliveira U."/>
            <person name="Santos F.R."/>
            <person name="Vidigal T.H.D.A."/>
            <person name="Brescovit A.D."/>
            <person name="Santos A.J."/>
        </authorList>
    </citation>
    <scope>NUCLEOTIDE SEQUENCE</scope>
    <source>
        <tissue evidence="1">Shoot tissue taken approximately 20 cm above the soil surface</tissue>
    </source>
</reference>
<reference evidence="1" key="2">
    <citation type="journal article" date="2015" name="Data Brief">
        <title>Shoot transcriptome of the giant reed, Arundo donax.</title>
        <authorList>
            <person name="Barrero R.A."/>
            <person name="Guerrero F.D."/>
            <person name="Moolhuijzen P."/>
            <person name="Goolsby J.A."/>
            <person name="Tidwell J."/>
            <person name="Bellgard S.E."/>
            <person name="Bellgard M.I."/>
        </authorList>
    </citation>
    <scope>NUCLEOTIDE SEQUENCE</scope>
    <source>
        <tissue evidence="1">Shoot tissue taken approximately 20 cm above the soil surface</tissue>
    </source>
</reference>
<dbReference type="EMBL" id="GBRH01246346">
    <property type="protein sequence ID" value="JAD51549.1"/>
    <property type="molecule type" value="Transcribed_RNA"/>
</dbReference>
<name>A0A0A9AIQ0_ARUDO</name>
<organism evidence="1">
    <name type="scientific">Arundo donax</name>
    <name type="common">Giant reed</name>
    <name type="synonym">Donax arundinaceus</name>
    <dbReference type="NCBI Taxonomy" id="35708"/>
    <lineage>
        <taxon>Eukaryota</taxon>
        <taxon>Viridiplantae</taxon>
        <taxon>Streptophyta</taxon>
        <taxon>Embryophyta</taxon>
        <taxon>Tracheophyta</taxon>
        <taxon>Spermatophyta</taxon>
        <taxon>Magnoliopsida</taxon>
        <taxon>Liliopsida</taxon>
        <taxon>Poales</taxon>
        <taxon>Poaceae</taxon>
        <taxon>PACMAD clade</taxon>
        <taxon>Arundinoideae</taxon>
        <taxon>Arundineae</taxon>
        <taxon>Arundo</taxon>
    </lineage>
</organism>
<proteinExistence type="predicted"/>
<accession>A0A0A9AIQ0</accession>
<protein>
    <submittedName>
        <fullName evidence="1">Uncharacterized protein</fullName>
    </submittedName>
</protein>